<gene>
    <name evidence="1" type="ORF">UMAG_10269</name>
</gene>
<keyword evidence="2" id="KW-1185">Reference proteome</keyword>
<evidence type="ECO:0000313" key="1">
    <source>
        <dbReference type="EMBL" id="KIS70744.1"/>
    </source>
</evidence>
<name>A0A0D1E3R2_MYCMD</name>
<dbReference type="InParanoid" id="A0A0D1E3R2"/>
<dbReference type="EMBL" id="CM003142">
    <property type="protein sequence ID" value="KIS70744.1"/>
    <property type="molecule type" value="Genomic_DNA"/>
</dbReference>
<dbReference type="KEGG" id="uma:UMAG_10269"/>
<evidence type="ECO:0000313" key="2">
    <source>
        <dbReference type="Proteomes" id="UP000000561"/>
    </source>
</evidence>
<proteinExistence type="predicted"/>
<dbReference type="GeneID" id="23566322"/>
<dbReference type="RefSeq" id="XP_011387966.1">
    <property type="nucleotide sequence ID" value="XM_011389664.1"/>
</dbReference>
<protein>
    <submittedName>
        <fullName evidence="1">Uncharacterized protein</fullName>
    </submittedName>
</protein>
<organism evidence="1 2">
    <name type="scientific">Mycosarcoma maydis</name>
    <name type="common">Corn smut fungus</name>
    <name type="synonym">Ustilago maydis</name>
    <dbReference type="NCBI Taxonomy" id="5270"/>
    <lineage>
        <taxon>Eukaryota</taxon>
        <taxon>Fungi</taxon>
        <taxon>Dikarya</taxon>
        <taxon>Basidiomycota</taxon>
        <taxon>Ustilaginomycotina</taxon>
        <taxon>Ustilaginomycetes</taxon>
        <taxon>Ustilaginales</taxon>
        <taxon>Ustilaginaceae</taxon>
        <taxon>Mycosarcoma</taxon>
    </lineage>
</organism>
<sequence length="90" mass="9951">MKADLGSETWEEAAKIQRLCLFPVSVAELAKFRPFSADDNLEKYAEKCTSLLGHVFLMSALCLARTFQQRSVGSRSCHGSISLLIPLSTE</sequence>
<dbReference type="Proteomes" id="UP000000561">
    <property type="component" value="Chromosome 3"/>
</dbReference>
<dbReference type="AlphaFoldDB" id="A0A0D1E3R2"/>
<dbReference type="VEuPathDB" id="FungiDB:UMAG_10269"/>
<reference evidence="1 2" key="1">
    <citation type="journal article" date="2006" name="Nature">
        <title>Insights from the genome of the biotrophic fungal plant pathogen Ustilago maydis.</title>
        <authorList>
            <person name="Kamper J."/>
            <person name="Kahmann R."/>
            <person name="Bolker M."/>
            <person name="Ma L.J."/>
            <person name="Brefort T."/>
            <person name="Saville B.J."/>
            <person name="Banuett F."/>
            <person name="Kronstad J.W."/>
            <person name="Gold S.E."/>
            <person name="Muller O."/>
            <person name="Perlin M.H."/>
            <person name="Wosten H.A."/>
            <person name="de Vries R."/>
            <person name="Ruiz-Herrera J."/>
            <person name="Reynaga-Pena C.G."/>
            <person name="Snetselaar K."/>
            <person name="McCann M."/>
            <person name="Perez-Martin J."/>
            <person name="Feldbrugge M."/>
            <person name="Basse C.W."/>
            <person name="Steinberg G."/>
            <person name="Ibeas J.I."/>
            <person name="Holloman W."/>
            <person name="Guzman P."/>
            <person name="Farman M."/>
            <person name="Stajich J.E."/>
            <person name="Sentandreu R."/>
            <person name="Gonzalez-Prieto J.M."/>
            <person name="Kennell J.C."/>
            <person name="Molina L."/>
            <person name="Schirawski J."/>
            <person name="Mendoza-Mendoza A."/>
            <person name="Greilinger D."/>
            <person name="Munch K."/>
            <person name="Rossel N."/>
            <person name="Scherer M."/>
            <person name="Vranes M."/>
            <person name="Ladendorf O."/>
            <person name="Vincon V."/>
            <person name="Fuchs U."/>
            <person name="Sandrock B."/>
            <person name="Meng S."/>
            <person name="Ho E.C."/>
            <person name="Cahill M.J."/>
            <person name="Boyce K.J."/>
            <person name="Klose J."/>
            <person name="Klosterman S.J."/>
            <person name="Deelstra H.J."/>
            <person name="Ortiz-Castellanos L."/>
            <person name="Li W."/>
            <person name="Sanchez-Alonso P."/>
            <person name="Schreier P.H."/>
            <person name="Hauser-Hahn I."/>
            <person name="Vaupel M."/>
            <person name="Koopmann E."/>
            <person name="Friedrich G."/>
            <person name="Voss H."/>
            <person name="Schluter T."/>
            <person name="Margolis J."/>
            <person name="Platt D."/>
            <person name="Swimmer C."/>
            <person name="Gnirke A."/>
            <person name="Chen F."/>
            <person name="Vysotskaia V."/>
            <person name="Mannhaupt G."/>
            <person name="Guldener U."/>
            <person name="Munsterkotter M."/>
            <person name="Haase D."/>
            <person name="Oesterheld M."/>
            <person name="Mewes H.W."/>
            <person name="Mauceli E.W."/>
            <person name="DeCaprio D."/>
            <person name="Wade C.M."/>
            <person name="Butler J."/>
            <person name="Young S."/>
            <person name="Jaffe D.B."/>
            <person name="Calvo S."/>
            <person name="Nusbaum C."/>
            <person name="Galagan J."/>
            <person name="Birren B.W."/>
        </authorList>
    </citation>
    <scope>NUCLEOTIDE SEQUENCE [LARGE SCALE GENOMIC DNA]</scope>
    <source>
        <strain evidence="2">DSM 14603 / FGSC 9021 / UM521</strain>
    </source>
</reference>
<accession>A0A0D1E3R2</accession>